<dbReference type="GO" id="GO:0005783">
    <property type="term" value="C:endoplasmic reticulum"/>
    <property type="evidence" value="ECO:0007669"/>
    <property type="project" value="InterPro"/>
</dbReference>
<dbReference type="GO" id="GO:0005509">
    <property type="term" value="F:calcium ion binding"/>
    <property type="evidence" value="ECO:0007669"/>
    <property type="project" value="InterPro"/>
</dbReference>
<dbReference type="InterPro" id="IPR012879">
    <property type="entry name" value="CCDC47"/>
</dbReference>
<proteinExistence type="predicted"/>
<comment type="subcellular location">
    <subcellularLocation>
        <location evidence="1">Membrane</location>
        <topology evidence="1">Single-pass membrane protein</topology>
    </subcellularLocation>
</comment>
<evidence type="ECO:0000256" key="5">
    <source>
        <dbReference type="SAM" id="MobiDB-lite"/>
    </source>
</evidence>
<keyword evidence="2 6" id="KW-0812">Transmembrane</keyword>
<gene>
    <name evidence="7" type="ORF">X943_000629</name>
</gene>
<reference evidence="7" key="1">
    <citation type="journal article" date="2014" name="Nucleic Acids Res.">
        <title>The evolutionary dynamics of variant antigen genes in Babesia reveal a history of genomic innovation underlying host-parasite interaction.</title>
        <authorList>
            <person name="Jackson A.P."/>
            <person name="Otto T.D."/>
            <person name="Darby A."/>
            <person name="Ramaprasad A."/>
            <person name="Xia D."/>
            <person name="Echaide I.E."/>
            <person name="Farber M."/>
            <person name="Gahlot S."/>
            <person name="Gamble J."/>
            <person name="Gupta D."/>
            <person name="Gupta Y."/>
            <person name="Jackson L."/>
            <person name="Malandrin L."/>
            <person name="Malas T.B."/>
            <person name="Moussa E."/>
            <person name="Nair M."/>
            <person name="Reid A.J."/>
            <person name="Sanders M."/>
            <person name="Sharma J."/>
            <person name="Tracey A."/>
            <person name="Quail M.A."/>
            <person name="Weir W."/>
            <person name="Wastling J.M."/>
            <person name="Hall N."/>
            <person name="Willadsen P."/>
            <person name="Lingelbach K."/>
            <person name="Shiels B."/>
            <person name="Tait A."/>
            <person name="Berriman M."/>
            <person name="Allred D.R."/>
            <person name="Pain A."/>
        </authorList>
    </citation>
    <scope>NUCLEOTIDE SEQUENCE</scope>
    <source>
        <strain evidence="7">1802A</strain>
    </source>
</reference>
<evidence type="ECO:0000313" key="7">
    <source>
        <dbReference type="EMBL" id="KAK1932751.1"/>
    </source>
</evidence>
<reference evidence="7" key="2">
    <citation type="submission" date="2021-05" db="EMBL/GenBank/DDBJ databases">
        <authorList>
            <person name="Pain A."/>
        </authorList>
    </citation>
    <scope>NUCLEOTIDE SEQUENCE</scope>
    <source>
        <strain evidence="7">1802A</strain>
    </source>
</reference>
<evidence type="ECO:0000256" key="2">
    <source>
        <dbReference type="ARBA" id="ARBA00022692"/>
    </source>
</evidence>
<dbReference type="PANTHER" id="PTHR12883:SF0">
    <property type="entry name" value="PAT COMPLEX SUBUNIT CCDC47"/>
    <property type="match status" value="1"/>
</dbReference>
<dbReference type="EMBL" id="JAHBMH010000073">
    <property type="protein sequence ID" value="KAK1932751.1"/>
    <property type="molecule type" value="Genomic_DNA"/>
</dbReference>
<dbReference type="Pfam" id="PF07946">
    <property type="entry name" value="CCDC47"/>
    <property type="match status" value="1"/>
</dbReference>
<evidence type="ECO:0000256" key="6">
    <source>
        <dbReference type="SAM" id="Phobius"/>
    </source>
</evidence>
<feature type="transmembrane region" description="Helical" evidence="6">
    <location>
        <begin position="109"/>
        <end position="128"/>
    </location>
</feature>
<dbReference type="AlphaFoldDB" id="A0AAD9LDU8"/>
<evidence type="ECO:0000256" key="3">
    <source>
        <dbReference type="ARBA" id="ARBA00022989"/>
    </source>
</evidence>
<dbReference type="Proteomes" id="UP001195914">
    <property type="component" value="Unassembled WGS sequence"/>
</dbReference>
<keyword evidence="4 6" id="KW-0472">Membrane</keyword>
<accession>A0AAD9LDU8</accession>
<organism evidence="7 8">
    <name type="scientific">Babesia divergens</name>
    <dbReference type="NCBI Taxonomy" id="32595"/>
    <lineage>
        <taxon>Eukaryota</taxon>
        <taxon>Sar</taxon>
        <taxon>Alveolata</taxon>
        <taxon>Apicomplexa</taxon>
        <taxon>Aconoidasida</taxon>
        <taxon>Piroplasmida</taxon>
        <taxon>Babesiidae</taxon>
        <taxon>Babesia</taxon>
    </lineage>
</organism>
<keyword evidence="3 6" id="KW-1133">Transmembrane helix</keyword>
<evidence type="ECO:0000256" key="1">
    <source>
        <dbReference type="ARBA" id="ARBA00004167"/>
    </source>
</evidence>
<dbReference type="PANTHER" id="PTHR12883">
    <property type="entry name" value="ADIPOCYTE-SPECIFIC PROTEIN 4-RELATED"/>
    <property type="match status" value="1"/>
</dbReference>
<evidence type="ECO:0000256" key="4">
    <source>
        <dbReference type="ARBA" id="ARBA00023136"/>
    </source>
</evidence>
<name>A0AAD9LDU8_BABDI</name>
<evidence type="ECO:0000313" key="8">
    <source>
        <dbReference type="Proteomes" id="UP001195914"/>
    </source>
</evidence>
<protein>
    <submittedName>
        <fullName evidence="7">Membrane protein</fullName>
    </submittedName>
</protein>
<keyword evidence="8" id="KW-1185">Reference proteome</keyword>
<dbReference type="GO" id="GO:0016020">
    <property type="term" value="C:membrane"/>
    <property type="evidence" value="ECO:0007669"/>
    <property type="project" value="UniProtKB-SubCell"/>
</dbReference>
<feature type="region of interest" description="Disordered" evidence="5">
    <location>
        <begin position="367"/>
        <end position="400"/>
    </location>
</feature>
<comment type="caution">
    <text evidence="7">The sequence shown here is derived from an EMBL/GenBank/DDBJ whole genome shotgun (WGS) entry which is preliminary data.</text>
</comment>
<dbReference type="GO" id="GO:0032469">
    <property type="term" value="P:endoplasmic reticulum calcium ion homeostasis"/>
    <property type="evidence" value="ECO:0007669"/>
    <property type="project" value="InterPro"/>
</dbReference>
<sequence>MHINGRVAFAIAVLAYSQYDWANVSAVSGIDFDFRDMISTQWIQDLKPGRESATDIKFEAFEIDGDPEDDATDEFKASPETPEVPDLTKLDLLSHPLLHNLPPGFRRHLAFFILFLFTLMIYALLGYYRNYSVVRRSAMVLQPILDEHFAYLADQPTFLEVCSWNKFRIFASGRTSCNTLSIRFNMVKRQCPWHEWILSRLFKSEDVVTMELWLPKMSNIVFAITQKMTNKEFVETHEEIAHTTHVYNNPNLPNTHRAYINSKEKCVTNYASYVIAKCQDSFPQLTALYIADAVPEMSGYRKYNRMFIELKFQKDAQLLAQMLKTAIHLADFTKNYSLQEKTCEIIAKNRQELVTIIYKEDAKRAQEEAKAETAKNAPVNVKKQDKKATGRPTQRIKIIR</sequence>